<protein>
    <submittedName>
        <fullName evidence="2">Uncharacterized protein</fullName>
    </submittedName>
</protein>
<proteinExistence type="predicted"/>
<sequence length="66" mass="6937">MTPDPSLPPFADSPSSDSAHLPARWNTSSAAASTPPLLKSPRSSWHPAHLDHPDMAAPGDPPPQHP</sequence>
<accession>A0A0A9B6M4</accession>
<reference evidence="2" key="2">
    <citation type="journal article" date="2015" name="Data Brief">
        <title>Shoot transcriptome of the giant reed, Arundo donax.</title>
        <authorList>
            <person name="Barrero R.A."/>
            <person name="Guerrero F.D."/>
            <person name="Moolhuijzen P."/>
            <person name="Goolsby J.A."/>
            <person name="Tidwell J."/>
            <person name="Bellgard S.E."/>
            <person name="Bellgard M.I."/>
        </authorList>
    </citation>
    <scope>NUCLEOTIDE SEQUENCE</scope>
    <source>
        <tissue evidence="2">Shoot tissue taken approximately 20 cm above the soil surface</tissue>
    </source>
</reference>
<evidence type="ECO:0000313" key="2">
    <source>
        <dbReference type="EMBL" id="JAD59011.1"/>
    </source>
</evidence>
<dbReference type="AlphaFoldDB" id="A0A0A9B6M4"/>
<feature type="region of interest" description="Disordered" evidence="1">
    <location>
        <begin position="1"/>
        <end position="66"/>
    </location>
</feature>
<dbReference type="EMBL" id="GBRH01238884">
    <property type="protein sequence ID" value="JAD59011.1"/>
    <property type="molecule type" value="Transcribed_RNA"/>
</dbReference>
<reference evidence="2" key="1">
    <citation type="submission" date="2014-09" db="EMBL/GenBank/DDBJ databases">
        <authorList>
            <person name="Magalhaes I.L.F."/>
            <person name="Oliveira U."/>
            <person name="Santos F.R."/>
            <person name="Vidigal T.H.D.A."/>
            <person name="Brescovit A.D."/>
            <person name="Santos A.J."/>
        </authorList>
    </citation>
    <scope>NUCLEOTIDE SEQUENCE</scope>
    <source>
        <tissue evidence="2">Shoot tissue taken approximately 20 cm above the soil surface</tissue>
    </source>
</reference>
<feature type="compositionally biased region" description="Low complexity" evidence="1">
    <location>
        <begin position="9"/>
        <end position="18"/>
    </location>
</feature>
<organism evidence="2">
    <name type="scientific">Arundo donax</name>
    <name type="common">Giant reed</name>
    <name type="synonym">Donax arundinaceus</name>
    <dbReference type="NCBI Taxonomy" id="35708"/>
    <lineage>
        <taxon>Eukaryota</taxon>
        <taxon>Viridiplantae</taxon>
        <taxon>Streptophyta</taxon>
        <taxon>Embryophyta</taxon>
        <taxon>Tracheophyta</taxon>
        <taxon>Spermatophyta</taxon>
        <taxon>Magnoliopsida</taxon>
        <taxon>Liliopsida</taxon>
        <taxon>Poales</taxon>
        <taxon>Poaceae</taxon>
        <taxon>PACMAD clade</taxon>
        <taxon>Arundinoideae</taxon>
        <taxon>Arundineae</taxon>
        <taxon>Arundo</taxon>
    </lineage>
</organism>
<name>A0A0A9B6M4_ARUDO</name>
<evidence type="ECO:0000256" key="1">
    <source>
        <dbReference type="SAM" id="MobiDB-lite"/>
    </source>
</evidence>